<dbReference type="EnsemblPlants" id="AES97632">
    <property type="protein sequence ID" value="AES97632"/>
    <property type="gene ID" value="MTR_5g057340"/>
</dbReference>
<dbReference type="EMBL" id="CM001221">
    <property type="protein sequence ID" value="AES97632.1"/>
    <property type="molecule type" value="Genomic_DNA"/>
</dbReference>
<reference evidence="1 3" key="1">
    <citation type="journal article" date="2011" name="Nature">
        <title>The Medicago genome provides insight into the evolution of rhizobial symbioses.</title>
        <authorList>
            <person name="Young N.D."/>
            <person name="Debelle F."/>
            <person name="Oldroyd G.E."/>
            <person name="Geurts R."/>
            <person name="Cannon S.B."/>
            <person name="Udvardi M.K."/>
            <person name="Benedito V.A."/>
            <person name="Mayer K.F."/>
            <person name="Gouzy J."/>
            <person name="Schoof H."/>
            <person name="Van de Peer Y."/>
            <person name="Proost S."/>
            <person name="Cook D.R."/>
            <person name="Meyers B.C."/>
            <person name="Spannagl M."/>
            <person name="Cheung F."/>
            <person name="De Mita S."/>
            <person name="Krishnakumar V."/>
            <person name="Gundlach H."/>
            <person name="Zhou S."/>
            <person name="Mudge J."/>
            <person name="Bharti A.K."/>
            <person name="Murray J.D."/>
            <person name="Naoumkina M.A."/>
            <person name="Rosen B."/>
            <person name="Silverstein K.A."/>
            <person name="Tang H."/>
            <person name="Rombauts S."/>
            <person name="Zhao P.X."/>
            <person name="Zhou P."/>
            <person name="Barbe V."/>
            <person name="Bardou P."/>
            <person name="Bechner M."/>
            <person name="Bellec A."/>
            <person name="Berger A."/>
            <person name="Berges H."/>
            <person name="Bidwell S."/>
            <person name="Bisseling T."/>
            <person name="Choisne N."/>
            <person name="Couloux A."/>
            <person name="Denny R."/>
            <person name="Deshpande S."/>
            <person name="Dai X."/>
            <person name="Doyle J.J."/>
            <person name="Dudez A.M."/>
            <person name="Farmer A.D."/>
            <person name="Fouteau S."/>
            <person name="Franken C."/>
            <person name="Gibelin C."/>
            <person name="Gish J."/>
            <person name="Goldstein S."/>
            <person name="Gonzalez A.J."/>
            <person name="Green P.J."/>
            <person name="Hallab A."/>
            <person name="Hartog M."/>
            <person name="Hua A."/>
            <person name="Humphray S.J."/>
            <person name="Jeong D.H."/>
            <person name="Jing Y."/>
            <person name="Jocker A."/>
            <person name="Kenton S.M."/>
            <person name="Kim D.J."/>
            <person name="Klee K."/>
            <person name="Lai H."/>
            <person name="Lang C."/>
            <person name="Lin S."/>
            <person name="Macmil S.L."/>
            <person name="Magdelenat G."/>
            <person name="Matthews L."/>
            <person name="McCorrison J."/>
            <person name="Monaghan E.L."/>
            <person name="Mun J.H."/>
            <person name="Najar F.Z."/>
            <person name="Nicholson C."/>
            <person name="Noirot C."/>
            <person name="O'Bleness M."/>
            <person name="Paule C.R."/>
            <person name="Poulain J."/>
            <person name="Prion F."/>
            <person name="Qin B."/>
            <person name="Qu C."/>
            <person name="Retzel E.F."/>
            <person name="Riddle C."/>
            <person name="Sallet E."/>
            <person name="Samain S."/>
            <person name="Samson N."/>
            <person name="Sanders I."/>
            <person name="Saurat O."/>
            <person name="Scarpelli C."/>
            <person name="Schiex T."/>
            <person name="Segurens B."/>
            <person name="Severin A.J."/>
            <person name="Sherrier D.J."/>
            <person name="Shi R."/>
            <person name="Sims S."/>
            <person name="Singer S.R."/>
            <person name="Sinharoy S."/>
            <person name="Sterck L."/>
            <person name="Viollet A."/>
            <person name="Wang B.B."/>
            <person name="Wang K."/>
            <person name="Wang M."/>
            <person name="Wang X."/>
            <person name="Warfsmann J."/>
            <person name="Weissenbach J."/>
            <person name="White D.D."/>
            <person name="White J.D."/>
            <person name="Wiley G.B."/>
            <person name="Wincker P."/>
            <person name="Xing Y."/>
            <person name="Yang L."/>
            <person name="Yao Z."/>
            <person name="Ying F."/>
            <person name="Zhai J."/>
            <person name="Zhou L."/>
            <person name="Zuber A."/>
            <person name="Denarie J."/>
            <person name="Dixon R.A."/>
            <person name="May G.D."/>
            <person name="Schwartz D.C."/>
            <person name="Rogers J."/>
            <person name="Quetier F."/>
            <person name="Town C.D."/>
            <person name="Roe B.A."/>
        </authorList>
    </citation>
    <scope>NUCLEOTIDE SEQUENCE [LARGE SCALE GENOMIC DNA]</scope>
    <source>
        <strain evidence="1">A17</strain>
        <strain evidence="2 3">cv. Jemalong A17</strain>
    </source>
</reference>
<reference evidence="2" key="3">
    <citation type="submission" date="2015-04" db="UniProtKB">
        <authorList>
            <consortium name="EnsemblPlants"/>
        </authorList>
    </citation>
    <scope>IDENTIFICATION</scope>
    <source>
        <strain evidence="2">cv. Jemalong A17</strain>
    </source>
</reference>
<evidence type="ECO:0000313" key="3">
    <source>
        <dbReference type="Proteomes" id="UP000002051"/>
    </source>
</evidence>
<keyword evidence="3" id="KW-1185">Reference proteome</keyword>
<dbReference type="PaxDb" id="3880-AES97632"/>
<dbReference type="HOGENOM" id="CLU_194057_0_0_1"/>
<gene>
    <name evidence="1" type="ordered locus">MTR_5g057340</name>
</gene>
<proteinExistence type="predicted"/>
<accession>G7JX76</accession>
<evidence type="ECO:0000313" key="2">
    <source>
        <dbReference type="EnsemblPlants" id="AES97632"/>
    </source>
</evidence>
<organism evidence="1 3">
    <name type="scientific">Medicago truncatula</name>
    <name type="common">Barrel medic</name>
    <name type="synonym">Medicago tribuloides</name>
    <dbReference type="NCBI Taxonomy" id="3880"/>
    <lineage>
        <taxon>Eukaryota</taxon>
        <taxon>Viridiplantae</taxon>
        <taxon>Streptophyta</taxon>
        <taxon>Embryophyta</taxon>
        <taxon>Tracheophyta</taxon>
        <taxon>Spermatophyta</taxon>
        <taxon>Magnoliopsida</taxon>
        <taxon>eudicotyledons</taxon>
        <taxon>Gunneridae</taxon>
        <taxon>Pentapetalae</taxon>
        <taxon>rosids</taxon>
        <taxon>fabids</taxon>
        <taxon>Fabales</taxon>
        <taxon>Fabaceae</taxon>
        <taxon>Papilionoideae</taxon>
        <taxon>50 kb inversion clade</taxon>
        <taxon>NPAAA clade</taxon>
        <taxon>Hologalegina</taxon>
        <taxon>IRL clade</taxon>
        <taxon>Trifolieae</taxon>
        <taxon>Medicago</taxon>
    </lineage>
</organism>
<dbReference type="AlphaFoldDB" id="G7JX76"/>
<reference evidence="1 3" key="2">
    <citation type="journal article" date="2014" name="BMC Genomics">
        <title>An improved genome release (version Mt4.0) for the model legume Medicago truncatula.</title>
        <authorList>
            <person name="Tang H."/>
            <person name="Krishnakumar V."/>
            <person name="Bidwell S."/>
            <person name="Rosen B."/>
            <person name="Chan A."/>
            <person name="Zhou S."/>
            <person name="Gentzbittel L."/>
            <person name="Childs K.L."/>
            <person name="Yandell M."/>
            <person name="Gundlach H."/>
            <person name="Mayer K.F."/>
            <person name="Schwartz D.C."/>
            <person name="Town C.D."/>
        </authorList>
    </citation>
    <scope>GENOME REANNOTATION</scope>
    <source>
        <strain evidence="2 3">cv. Jemalong A17</strain>
    </source>
</reference>
<evidence type="ECO:0000313" key="1">
    <source>
        <dbReference type="EMBL" id="AES97632.1"/>
    </source>
</evidence>
<sequence>MLESKVTTSFGKDYGLKCSCITVSTKFPKSLTTSEYLSGDGSTPIPIIFVGKSHLSVVSRIN</sequence>
<protein>
    <submittedName>
        <fullName evidence="1 2">Uncharacterized protein</fullName>
    </submittedName>
</protein>
<dbReference type="Proteomes" id="UP000002051">
    <property type="component" value="Chromosome 5"/>
</dbReference>
<name>G7JX76_MEDTR</name>